<dbReference type="EMBL" id="FOMJ01000001">
    <property type="protein sequence ID" value="SFC99299.1"/>
    <property type="molecule type" value="Genomic_DNA"/>
</dbReference>
<dbReference type="RefSeq" id="WP_205407724.1">
    <property type="nucleotide sequence ID" value="NZ_FOMJ01000001.1"/>
</dbReference>
<sequence>MGEARRLAAEYRRATGKTLPISNEIAISDAVRLLGLEPAPDDAPAGTDAIGTGAWEGEAIQIKARALFDEGRSKPRIGQLALDKPWDRVLLVLMDASYETEEILAADRATIEASLAEKPSGENRRRRGAMSVARFRILAEPVWTRDEGRVRDEVWDNQRDG</sequence>
<name>A0A1I1NNT4_9GAMM</name>
<dbReference type="Proteomes" id="UP000198611">
    <property type="component" value="Unassembled WGS sequence"/>
</dbReference>
<keyword evidence="2" id="KW-1185">Reference proteome</keyword>
<evidence type="ECO:0000313" key="1">
    <source>
        <dbReference type="EMBL" id="SFC99299.1"/>
    </source>
</evidence>
<evidence type="ECO:0000313" key="2">
    <source>
        <dbReference type="Proteomes" id="UP000198611"/>
    </source>
</evidence>
<proteinExistence type="predicted"/>
<accession>A0A1I1NNT4</accession>
<reference evidence="1 2" key="1">
    <citation type="submission" date="2016-10" db="EMBL/GenBank/DDBJ databases">
        <authorList>
            <person name="de Groot N.N."/>
        </authorList>
    </citation>
    <scope>NUCLEOTIDE SEQUENCE [LARGE SCALE GENOMIC DNA]</scope>
    <source>
        <strain evidence="1 2">HL3</strain>
    </source>
</reference>
<dbReference type="STRING" id="1123397.SAMN05660831_00364"/>
<gene>
    <name evidence="1" type="ORF">SAMN05660831_00364</name>
</gene>
<organism evidence="1 2">
    <name type="scientific">Thiohalospira halophila DSM 15071</name>
    <dbReference type="NCBI Taxonomy" id="1123397"/>
    <lineage>
        <taxon>Bacteria</taxon>
        <taxon>Pseudomonadati</taxon>
        <taxon>Pseudomonadota</taxon>
        <taxon>Gammaproteobacteria</taxon>
        <taxon>Thiohalospirales</taxon>
        <taxon>Thiohalospiraceae</taxon>
        <taxon>Thiohalospira</taxon>
    </lineage>
</organism>
<dbReference type="AlphaFoldDB" id="A0A1I1NNT4"/>
<protein>
    <submittedName>
        <fullName evidence="1">Uncharacterized protein</fullName>
    </submittedName>
</protein>